<evidence type="ECO:0000256" key="2">
    <source>
        <dbReference type="ARBA" id="ARBA00022481"/>
    </source>
</evidence>
<gene>
    <name evidence="7" type="ORF">ACFOEK_14195</name>
</gene>
<comment type="caution">
    <text evidence="7">The sequence shown here is derived from an EMBL/GenBank/DDBJ whole genome shotgun (WGS) entry which is preliminary data.</text>
</comment>
<feature type="transmembrane region" description="Helical" evidence="6">
    <location>
        <begin position="12"/>
        <end position="33"/>
    </location>
</feature>
<evidence type="ECO:0000256" key="3">
    <source>
        <dbReference type="ARBA" id="ARBA00022692"/>
    </source>
</evidence>
<dbReference type="PANTHER" id="PTHR30093">
    <property type="entry name" value="GENERAL SECRETION PATHWAY PROTEIN G"/>
    <property type="match status" value="1"/>
</dbReference>
<accession>A0ABV7HHH3</accession>
<evidence type="ECO:0000256" key="5">
    <source>
        <dbReference type="ARBA" id="ARBA00023136"/>
    </source>
</evidence>
<dbReference type="EMBL" id="JBHRSZ010000006">
    <property type="protein sequence ID" value="MFC3152184.1"/>
    <property type="molecule type" value="Genomic_DNA"/>
</dbReference>
<sequence>MKSSKSNQGFSLVELMIGVVIIGILGVVAFPSYQEFIRTGNRADAMGQLVELTIEMEQFRASNNTYAGAAQGGGDTGTPDSDLLMELDEYVTNNYTVTILAADRDSFMLRAVPVGMQEDDVCGTITIGLNGDFNYAPLDGSVAPDSCEK</sequence>
<dbReference type="InterPro" id="IPR031982">
    <property type="entry name" value="PilE-like"/>
</dbReference>
<dbReference type="SUPFAM" id="SSF54523">
    <property type="entry name" value="Pili subunits"/>
    <property type="match status" value="1"/>
</dbReference>
<dbReference type="PANTHER" id="PTHR30093:SF44">
    <property type="entry name" value="TYPE II SECRETION SYSTEM CORE PROTEIN G"/>
    <property type="match status" value="1"/>
</dbReference>
<protein>
    <submittedName>
        <fullName evidence="7">Type IV pilin protein</fullName>
    </submittedName>
</protein>
<keyword evidence="4 6" id="KW-1133">Transmembrane helix</keyword>
<keyword evidence="5 6" id="KW-0472">Membrane</keyword>
<dbReference type="PROSITE" id="PS00409">
    <property type="entry name" value="PROKAR_NTER_METHYL"/>
    <property type="match status" value="1"/>
</dbReference>
<dbReference type="InterPro" id="IPR000983">
    <property type="entry name" value="Bac_GSPG_pilin"/>
</dbReference>
<comment type="subcellular location">
    <subcellularLocation>
        <location evidence="1">Membrane</location>
        <topology evidence="1">Single-pass membrane protein</topology>
    </subcellularLocation>
</comment>
<dbReference type="InterPro" id="IPR012902">
    <property type="entry name" value="N_methyl_site"/>
</dbReference>
<name>A0ABV7HHH3_9GAMM</name>
<dbReference type="Proteomes" id="UP001595476">
    <property type="component" value="Unassembled WGS sequence"/>
</dbReference>
<keyword evidence="3 6" id="KW-0812">Transmembrane</keyword>
<evidence type="ECO:0000313" key="7">
    <source>
        <dbReference type="EMBL" id="MFC3152184.1"/>
    </source>
</evidence>
<dbReference type="Pfam" id="PF16732">
    <property type="entry name" value="ComP_DUS"/>
    <property type="match status" value="1"/>
</dbReference>
<evidence type="ECO:0000313" key="8">
    <source>
        <dbReference type="Proteomes" id="UP001595476"/>
    </source>
</evidence>
<keyword evidence="2" id="KW-0488">Methylation</keyword>
<keyword evidence="8" id="KW-1185">Reference proteome</keyword>
<evidence type="ECO:0000256" key="4">
    <source>
        <dbReference type="ARBA" id="ARBA00022989"/>
    </source>
</evidence>
<proteinExistence type="predicted"/>
<dbReference type="Gene3D" id="3.30.700.10">
    <property type="entry name" value="Glycoprotein, Type 4 Pilin"/>
    <property type="match status" value="1"/>
</dbReference>
<dbReference type="Pfam" id="PF07963">
    <property type="entry name" value="N_methyl"/>
    <property type="match status" value="1"/>
</dbReference>
<dbReference type="RefSeq" id="WP_386722062.1">
    <property type="nucleotide sequence ID" value="NZ_JBHRSZ010000006.1"/>
</dbReference>
<evidence type="ECO:0000256" key="1">
    <source>
        <dbReference type="ARBA" id="ARBA00004167"/>
    </source>
</evidence>
<organism evidence="7 8">
    <name type="scientific">Litoribrevibacter euphylliae</name>
    <dbReference type="NCBI Taxonomy" id="1834034"/>
    <lineage>
        <taxon>Bacteria</taxon>
        <taxon>Pseudomonadati</taxon>
        <taxon>Pseudomonadota</taxon>
        <taxon>Gammaproteobacteria</taxon>
        <taxon>Oceanospirillales</taxon>
        <taxon>Oceanospirillaceae</taxon>
        <taxon>Litoribrevibacter</taxon>
    </lineage>
</organism>
<dbReference type="NCBIfam" id="TIGR02532">
    <property type="entry name" value="IV_pilin_GFxxxE"/>
    <property type="match status" value="1"/>
</dbReference>
<dbReference type="PRINTS" id="PR00813">
    <property type="entry name" value="BCTERIALGSPG"/>
</dbReference>
<dbReference type="InterPro" id="IPR045584">
    <property type="entry name" value="Pilin-like"/>
</dbReference>
<reference evidence="8" key="1">
    <citation type="journal article" date="2019" name="Int. J. Syst. Evol. Microbiol.">
        <title>The Global Catalogue of Microorganisms (GCM) 10K type strain sequencing project: providing services to taxonomists for standard genome sequencing and annotation.</title>
        <authorList>
            <consortium name="The Broad Institute Genomics Platform"/>
            <consortium name="The Broad Institute Genome Sequencing Center for Infectious Disease"/>
            <person name="Wu L."/>
            <person name="Ma J."/>
        </authorList>
    </citation>
    <scope>NUCLEOTIDE SEQUENCE [LARGE SCALE GENOMIC DNA]</scope>
    <source>
        <strain evidence="8">KCTC 52438</strain>
    </source>
</reference>
<evidence type="ECO:0000256" key="6">
    <source>
        <dbReference type="SAM" id="Phobius"/>
    </source>
</evidence>